<dbReference type="GO" id="GO:0006256">
    <property type="term" value="P:UDP catabolic process"/>
    <property type="evidence" value="ECO:0007669"/>
    <property type="project" value="TreeGrafter"/>
</dbReference>
<dbReference type="GeneID" id="77726316"/>
<evidence type="ECO:0000313" key="8">
    <source>
        <dbReference type="Proteomes" id="UP001164286"/>
    </source>
</evidence>
<dbReference type="GO" id="GO:0017111">
    <property type="term" value="F:ribonucleoside triphosphate phosphatase activity"/>
    <property type="evidence" value="ECO:0007669"/>
    <property type="project" value="TreeGrafter"/>
</dbReference>
<comment type="caution">
    <text evidence="7">The sequence shown here is derived from an EMBL/GenBank/DDBJ whole genome shotgun (WGS) entry which is preliminary data.</text>
</comment>
<dbReference type="GO" id="GO:0016020">
    <property type="term" value="C:membrane"/>
    <property type="evidence" value="ECO:0007669"/>
    <property type="project" value="TreeGrafter"/>
</dbReference>
<feature type="compositionally biased region" description="Low complexity" evidence="5">
    <location>
        <begin position="828"/>
        <end position="847"/>
    </location>
</feature>
<dbReference type="Pfam" id="PF01150">
    <property type="entry name" value="GDA1_CD39"/>
    <property type="match status" value="1"/>
</dbReference>
<feature type="binding site" evidence="4">
    <location>
        <begin position="292"/>
        <end position="296"/>
    </location>
    <ligand>
        <name>ATP</name>
        <dbReference type="ChEBI" id="CHEBI:30616"/>
    </ligand>
</feature>
<dbReference type="Gene3D" id="3.30.420.150">
    <property type="entry name" value="Exopolyphosphatase. Domain 2"/>
    <property type="match status" value="1"/>
</dbReference>
<sequence length="959" mass="103259">MPPSVASSSTHYALVIDAGSSGSRLQIYSWRDPDLERAEIIEEVRSSEADIAASLRGDDGQTTGGWPWVETPKAMGEGSRKWWWPSNYMPTRKGKGKDVGYGELEQRALRRLVRVGKGVEGDEWVKRAEPGISTVAPADIPAYLAPLLTHALQQIPPSQHALTPIYIYATAGMRLLSSETQSAILQATCDLVRKDYPFRVGRSGTEGPCGENIRVISGEEEGLWGWVAVNYLMDGFGHAPPYGAVEAPPSSSPSLLPLAPLAEPPPSSAQDSVTPVDVSHHSPTFGFLDMGGASTQLAFSPSELELSRSGYPTDELRKVSLRLLSGEEVDWQVFVASWLGFGTNRVRERYVETLLASWRNSARVADLTTPLPDPCLPVDLLIPSAADGTSPPLIGTGSFDTCLKDLKPLLDRAQDCPAKHCLFAGLPTPQIDFERDDQRGFIGVSEYWYTAQQVLGLGGIWDWGEWETGMGDFCGRDWKAVEEEVEREKGWRGAQLELSRLQMQCFKGAWISNVLHEGIGIPRLIDSGGRETLTGGEVGDTNAEAERRAREKGLIEGDSSSGARHHKSKSHFQSMDEIGSTAISWTLGKMVIEASKAVPPRSSAQESAWRDRLPSLGLVGVVGTRLEDAGIHAAWAYIGFIFLFLVLAWNWVKRRKFPLSNSPRSSVRRKPSLSGGSPMAASPTSWSFWPAPADTISLEDGYRSDSSSSRSGPRSAPAKLRALSLRLTSSIRRLLPFSHRTASGSYDAPLLPRSSMNGRSTNTSRHASMPIHTSSTAYSPSYSQPSSPRGSFFTPALFGGSSDSDSVGLTVPFTRPGSTSPEPRRMQGLSSSQSVGEMSSMSGSGYSLTPQTSPPRNKSRPLRARQNSYNIGGGPSASAATGGWNDPPTTLFTASQAAHGGSLGMSMVDGLGPHESGSSSGVLTPSAGAADRVLSRQSSRVNLSDMGLKERSGSRLGLH</sequence>
<evidence type="ECO:0000256" key="1">
    <source>
        <dbReference type="ARBA" id="ARBA00009283"/>
    </source>
</evidence>
<keyword evidence="4" id="KW-0547">Nucleotide-binding</keyword>
<reference evidence="7" key="1">
    <citation type="journal article" date="2022" name="G3 (Bethesda)">
        <title>High quality genome of the basidiomycete yeast Dioszegia hungarica PDD-24b-2 isolated from cloud water.</title>
        <authorList>
            <person name="Jarrige D."/>
            <person name="Haridas S."/>
            <person name="Bleykasten-Grosshans C."/>
            <person name="Joly M."/>
            <person name="Nadalig T."/>
            <person name="Sancelme M."/>
            <person name="Vuilleumier S."/>
            <person name="Grigoriev I.V."/>
            <person name="Amato P."/>
            <person name="Bringel F."/>
        </authorList>
    </citation>
    <scope>NUCLEOTIDE SEQUENCE</scope>
    <source>
        <strain evidence="7">PDD-24b-2</strain>
    </source>
</reference>
<feature type="compositionally biased region" description="Low complexity" evidence="5">
    <location>
        <begin position="247"/>
        <end position="261"/>
    </location>
</feature>
<dbReference type="AlphaFoldDB" id="A0AA38HD15"/>
<dbReference type="GO" id="GO:0005524">
    <property type="term" value="F:ATP binding"/>
    <property type="evidence" value="ECO:0007669"/>
    <property type="project" value="UniProtKB-KW"/>
</dbReference>
<feature type="region of interest" description="Disordered" evidence="5">
    <location>
        <begin position="660"/>
        <end position="683"/>
    </location>
</feature>
<dbReference type="InterPro" id="IPR000407">
    <property type="entry name" value="GDA1_CD39_NTPase"/>
</dbReference>
<feature type="region of interest" description="Disordered" evidence="5">
    <location>
        <begin position="530"/>
        <end position="574"/>
    </location>
</feature>
<keyword evidence="8" id="KW-1185">Reference proteome</keyword>
<feature type="region of interest" description="Disordered" evidence="5">
    <location>
        <begin position="247"/>
        <end position="276"/>
    </location>
</feature>
<dbReference type="PANTHER" id="PTHR11782:SF121">
    <property type="entry name" value="NUCLEOSIDE-DIPHOSPHATASE MIG-23"/>
    <property type="match status" value="1"/>
</dbReference>
<keyword evidence="6" id="KW-0472">Membrane</keyword>
<evidence type="ECO:0000256" key="6">
    <source>
        <dbReference type="SAM" id="Phobius"/>
    </source>
</evidence>
<evidence type="ECO:0000313" key="7">
    <source>
        <dbReference type="EMBL" id="KAI9636804.1"/>
    </source>
</evidence>
<dbReference type="GO" id="GO:0046036">
    <property type="term" value="P:CTP metabolic process"/>
    <property type="evidence" value="ECO:0007669"/>
    <property type="project" value="TreeGrafter"/>
</dbReference>
<name>A0AA38HD15_9TREE</name>
<feature type="region of interest" description="Disordered" evidence="5">
    <location>
        <begin position="746"/>
        <end position="786"/>
    </location>
</feature>
<feature type="active site" description="Proton acceptor" evidence="3">
    <location>
        <position position="221"/>
    </location>
</feature>
<feature type="compositionally biased region" description="Basic and acidic residues" evidence="5">
    <location>
        <begin position="544"/>
        <end position="555"/>
    </location>
</feature>
<accession>A0AA38HD15</accession>
<dbReference type="RefSeq" id="XP_052946581.1">
    <property type="nucleotide sequence ID" value="XM_053087115.1"/>
</dbReference>
<evidence type="ECO:0000256" key="2">
    <source>
        <dbReference type="ARBA" id="ARBA00022801"/>
    </source>
</evidence>
<evidence type="ECO:0000256" key="5">
    <source>
        <dbReference type="SAM" id="MobiDB-lite"/>
    </source>
</evidence>
<keyword evidence="6" id="KW-0812">Transmembrane</keyword>
<dbReference type="GO" id="GO:0004382">
    <property type="term" value="F:GDP phosphatase activity"/>
    <property type="evidence" value="ECO:0007669"/>
    <property type="project" value="TreeGrafter"/>
</dbReference>
<feature type="compositionally biased region" description="Low complexity" evidence="5">
    <location>
        <begin position="773"/>
        <end position="786"/>
    </location>
</feature>
<dbReference type="GO" id="GO:0005794">
    <property type="term" value="C:Golgi apparatus"/>
    <property type="evidence" value="ECO:0007669"/>
    <property type="project" value="TreeGrafter"/>
</dbReference>
<dbReference type="GO" id="GO:0045134">
    <property type="term" value="F:UDP phosphatase activity"/>
    <property type="evidence" value="ECO:0007669"/>
    <property type="project" value="TreeGrafter"/>
</dbReference>
<gene>
    <name evidence="7" type="ORF">MKK02DRAFT_25925</name>
</gene>
<dbReference type="Gene3D" id="3.30.420.40">
    <property type="match status" value="1"/>
</dbReference>
<feature type="compositionally biased region" description="Polar residues" evidence="5">
    <location>
        <begin position="754"/>
        <end position="766"/>
    </location>
</feature>
<dbReference type="EMBL" id="JAKWFO010000005">
    <property type="protein sequence ID" value="KAI9636804.1"/>
    <property type="molecule type" value="Genomic_DNA"/>
</dbReference>
<keyword evidence="2" id="KW-0378">Hydrolase</keyword>
<feature type="compositionally biased region" description="Polar residues" evidence="5">
    <location>
        <begin position="887"/>
        <end position="896"/>
    </location>
</feature>
<dbReference type="Proteomes" id="UP001164286">
    <property type="component" value="Unassembled WGS sequence"/>
</dbReference>
<keyword evidence="6" id="KW-1133">Transmembrane helix</keyword>
<dbReference type="PANTHER" id="PTHR11782">
    <property type="entry name" value="ADENOSINE/GUANOSINE DIPHOSPHATASE"/>
    <property type="match status" value="1"/>
</dbReference>
<keyword evidence="4" id="KW-0067">ATP-binding</keyword>
<proteinExistence type="inferred from homology"/>
<organism evidence="7 8">
    <name type="scientific">Dioszegia hungarica</name>
    <dbReference type="NCBI Taxonomy" id="4972"/>
    <lineage>
        <taxon>Eukaryota</taxon>
        <taxon>Fungi</taxon>
        <taxon>Dikarya</taxon>
        <taxon>Basidiomycota</taxon>
        <taxon>Agaricomycotina</taxon>
        <taxon>Tremellomycetes</taxon>
        <taxon>Tremellales</taxon>
        <taxon>Bulleribasidiaceae</taxon>
        <taxon>Dioszegia</taxon>
    </lineage>
</organism>
<feature type="transmembrane region" description="Helical" evidence="6">
    <location>
        <begin position="634"/>
        <end position="652"/>
    </location>
</feature>
<comment type="similarity">
    <text evidence="1">Belongs to the GDA1/CD39 NTPase family.</text>
</comment>
<feature type="region of interest" description="Disordered" evidence="5">
    <location>
        <begin position="804"/>
        <end position="959"/>
    </location>
</feature>
<evidence type="ECO:0000256" key="3">
    <source>
        <dbReference type="PIRSR" id="PIRSR600407-1"/>
    </source>
</evidence>
<protein>
    <submittedName>
        <fullName evidence="7">Nucleoside diphosphatase</fullName>
    </submittedName>
</protein>
<evidence type="ECO:0000256" key="4">
    <source>
        <dbReference type="PIRSR" id="PIRSR600407-2"/>
    </source>
</evidence>